<dbReference type="Pfam" id="PF01370">
    <property type="entry name" value="Epimerase"/>
    <property type="match status" value="1"/>
</dbReference>
<evidence type="ECO:0000313" key="3">
    <source>
        <dbReference type="Proteomes" id="UP000270411"/>
    </source>
</evidence>
<dbReference type="KEGG" id="cpau:EHF44_23670"/>
<dbReference type="InterPro" id="IPR050177">
    <property type="entry name" value="Lipid_A_modif_metabolic_enz"/>
</dbReference>
<dbReference type="EMBL" id="CP033970">
    <property type="protein sequence ID" value="AZG16390.1"/>
    <property type="molecule type" value="Genomic_DNA"/>
</dbReference>
<feature type="domain" description="NAD-dependent epimerase/dehydratase" evidence="1">
    <location>
        <begin position="4"/>
        <end position="210"/>
    </location>
</feature>
<name>A0A3G8H8G7_9BURK</name>
<evidence type="ECO:0000259" key="1">
    <source>
        <dbReference type="Pfam" id="PF01370"/>
    </source>
</evidence>
<dbReference type="AlphaFoldDB" id="A0A3G8H8G7"/>
<dbReference type="RefSeq" id="WP_124686120.1">
    <property type="nucleotide sequence ID" value="NZ_CP033970.1"/>
</dbReference>
<reference evidence="3" key="1">
    <citation type="submission" date="2018-11" db="EMBL/GenBank/DDBJ databases">
        <title>FDA dAtabase for Regulatory Grade micrObial Sequences (FDA-ARGOS): Supporting development and validation of Infectious Disease Dx tests.</title>
        <authorList>
            <person name="Goldberg B."/>
            <person name="Campos J."/>
            <person name="Tallon L."/>
            <person name="Sadzewicz L."/>
            <person name="Zhao X."/>
            <person name="Vavikolanu K."/>
            <person name="Mehta A."/>
            <person name="Aluvathingal J."/>
            <person name="Nadendla S."/>
            <person name="Geyer C."/>
            <person name="Nandy P."/>
            <person name="Yan Y."/>
            <person name="Sichtig H."/>
        </authorList>
    </citation>
    <scope>NUCLEOTIDE SEQUENCE [LARGE SCALE GENOMIC DNA]</scope>
    <source>
        <strain evidence="3">FDAARGOS_614</strain>
    </source>
</reference>
<dbReference type="CDD" id="cd08946">
    <property type="entry name" value="SDR_e"/>
    <property type="match status" value="1"/>
</dbReference>
<sequence>MPTVLLTGASGYAGGAIRDVLRQAGMTVLTAGRRADDDLPFDLLRPDRLPALPAGIDACVHAAAANEVLCRQDPLAAFTANVTATRALAGRLRDAQVGHVVYLSTFHVFGRPAGRLDETAEPVPANDYGLTHLLAEHLLRAQPFRTTVIRPANLFGTPADWSTFNRWTLAPFDFMQQALRDGAVRLLSDGSPVRCYVSLERLAAAVVQGLQGHLPPVTHVSGQPWRMDALARLCAGVAAQASGRDVPVSLGTHRPAEAAYTFGSGHWADETDAEGEGEGERLRMATFARHVADRLLQDSKAGTP</sequence>
<proteinExistence type="predicted"/>
<accession>A0A3G8H8G7</accession>
<organism evidence="2 3">
    <name type="scientific">Cupriavidus pauculus</name>
    <dbReference type="NCBI Taxonomy" id="82633"/>
    <lineage>
        <taxon>Bacteria</taxon>
        <taxon>Pseudomonadati</taxon>
        <taxon>Pseudomonadota</taxon>
        <taxon>Betaproteobacteria</taxon>
        <taxon>Burkholderiales</taxon>
        <taxon>Burkholderiaceae</taxon>
        <taxon>Cupriavidus</taxon>
    </lineage>
</organism>
<dbReference type="PANTHER" id="PTHR43245">
    <property type="entry name" value="BIFUNCTIONAL POLYMYXIN RESISTANCE PROTEIN ARNA"/>
    <property type="match status" value="1"/>
</dbReference>
<dbReference type="InterPro" id="IPR001509">
    <property type="entry name" value="Epimerase_deHydtase"/>
</dbReference>
<dbReference type="OrthoDB" id="5295702at2"/>
<dbReference type="Gene3D" id="3.40.50.720">
    <property type="entry name" value="NAD(P)-binding Rossmann-like Domain"/>
    <property type="match status" value="1"/>
</dbReference>
<dbReference type="InterPro" id="IPR036291">
    <property type="entry name" value="NAD(P)-bd_dom_sf"/>
</dbReference>
<protein>
    <submittedName>
        <fullName evidence="2">SDR family oxidoreductase</fullName>
    </submittedName>
</protein>
<dbReference type="SUPFAM" id="SSF51735">
    <property type="entry name" value="NAD(P)-binding Rossmann-fold domains"/>
    <property type="match status" value="1"/>
</dbReference>
<dbReference type="Proteomes" id="UP000270411">
    <property type="component" value="Chromosome 2"/>
</dbReference>
<evidence type="ECO:0000313" key="2">
    <source>
        <dbReference type="EMBL" id="AZG16390.1"/>
    </source>
</evidence>
<gene>
    <name evidence="2" type="ORF">EHF44_23670</name>
</gene>